<dbReference type="SUPFAM" id="SSF54909">
    <property type="entry name" value="Dimeric alpha+beta barrel"/>
    <property type="match status" value="1"/>
</dbReference>
<evidence type="ECO:0000313" key="2">
    <source>
        <dbReference type="EMBL" id="PWY75204.1"/>
    </source>
</evidence>
<protein>
    <recommendedName>
        <fullName evidence="1">ABM domain-containing protein</fullName>
    </recommendedName>
</protein>
<dbReference type="InterPro" id="IPR011008">
    <property type="entry name" value="Dimeric_a/b-barrel"/>
</dbReference>
<accession>A0A317VLF7</accession>
<dbReference type="RefSeq" id="XP_025463831.1">
    <property type="nucleotide sequence ID" value="XM_025610238.1"/>
</dbReference>
<name>A0A317VLF7_9EURO</name>
<keyword evidence="3" id="KW-1185">Reference proteome</keyword>
<dbReference type="Proteomes" id="UP000246702">
    <property type="component" value="Unassembled WGS sequence"/>
</dbReference>
<organism evidence="2 3">
    <name type="scientific">Aspergillus sclerotioniger CBS 115572</name>
    <dbReference type="NCBI Taxonomy" id="1450535"/>
    <lineage>
        <taxon>Eukaryota</taxon>
        <taxon>Fungi</taxon>
        <taxon>Dikarya</taxon>
        <taxon>Ascomycota</taxon>
        <taxon>Pezizomycotina</taxon>
        <taxon>Eurotiomycetes</taxon>
        <taxon>Eurotiomycetidae</taxon>
        <taxon>Eurotiales</taxon>
        <taxon>Aspergillaceae</taxon>
        <taxon>Aspergillus</taxon>
        <taxon>Aspergillus subgen. Circumdati</taxon>
    </lineage>
</organism>
<dbReference type="OrthoDB" id="4126315at2759"/>
<dbReference type="EMBL" id="MSFK01000029">
    <property type="protein sequence ID" value="PWY75204.1"/>
    <property type="molecule type" value="Genomic_DNA"/>
</dbReference>
<evidence type="ECO:0000313" key="3">
    <source>
        <dbReference type="Proteomes" id="UP000246702"/>
    </source>
</evidence>
<evidence type="ECO:0000259" key="1">
    <source>
        <dbReference type="Pfam" id="PF03992"/>
    </source>
</evidence>
<sequence length="114" mass="13439">MSEGFSLHITIHINPSDLPKFWEAFRPVYEKVIGEPECTFFEVYQSPEEPGTLSWVENWSKSKEWLLENQITKDYYRDYLAVTTPMFVKPREVKLLSRVASYNMVKRSNGGFHD</sequence>
<reference evidence="2 3" key="1">
    <citation type="submission" date="2016-12" db="EMBL/GenBank/DDBJ databases">
        <title>The genomes of Aspergillus section Nigri reveals drivers in fungal speciation.</title>
        <authorList>
            <consortium name="DOE Joint Genome Institute"/>
            <person name="Vesth T.C."/>
            <person name="Nybo J."/>
            <person name="Theobald S."/>
            <person name="Brandl J."/>
            <person name="Frisvad J.C."/>
            <person name="Nielsen K.F."/>
            <person name="Lyhne E.K."/>
            <person name="Kogle M.E."/>
            <person name="Kuo A."/>
            <person name="Riley R."/>
            <person name="Clum A."/>
            <person name="Nolan M."/>
            <person name="Lipzen A."/>
            <person name="Salamov A."/>
            <person name="Henrissat B."/>
            <person name="Wiebenga A."/>
            <person name="De Vries R.P."/>
            <person name="Grigoriev I.V."/>
            <person name="Mortensen U.H."/>
            <person name="Andersen M.R."/>
            <person name="Baker S.E."/>
        </authorList>
    </citation>
    <scope>NUCLEOTIDE SEQUENCE [LARGE SCALE GENOMIC DNA]</scope>
    <source>
        <strain evidence="2 3">CBS 115572</strain>
    </source>
</reference>
<dbReference type="Gene3D" id="3.30.70.100">
    <property type="match status" value="1"/>
</dbReference>
<comment type="caution">
    <text evidence="2">The sequence shown here is derived from an EMBL/GenBank/DDBJ whole genome shotgun (WGS) entry which is preliminary data.</text>
</comment>
<proteinExistence type="predicted"/>
<dbReference type="AlphaFoldDB" id="A0A317VLF7"/>
<dbReference type="InterPro" id="IPR007138">
    <property type="entry name" value="ABM_dom"/>
</dbReference>
<dbReference type="Pfam" id="PF03992">
    <property type="entry name" value="ABM"/>
    <property type="match status" value="1"/>
</dbReference>
<dbReference type="GeneID" id="37112381"/>
<feature type="domain" description="ABM" evidence="1">
    <location>
        <begin position="6"/>
        <end position="60"/>
    </location>
</feature>
<gene>
    <name evidence="2" type="ORF">BO94DRAFT_524009</name>
</gene>